<name>A0A6B0SWC5_9EURY</name>
<dbReference type="EMBL" id="WUUS01000014">
    <property type="protein sequence ID" value="MXR43184.1"/>
    <property type="molecule type" value="Genomic_DNA"/>
</dbReference>
<dbReference type="OrthoDB" id="350539at2157"/>
<evidence type="ECO:0000256" key="2">
    <source>
        <dbReference type="ARBA" id="ARBA00022737"/>
    </source>
</evidence>
<evidence type="ECO:0000256" key="4">
    <source>
        <dbReference type="ARBA" id="ARBA00023163"/>
    </source>
</evidence>
<dbReference type="InterPro" id="IPR000814">
    <property type="entry name" value="TBP"/>
</dbReference>
<dbReference type="PRINTS" id="PR00686">
    <property type="entry name" value="TIFACTORIID"/>
</dbReference>
<keyword evidence="3" id="KW-0238">DNA-binding</keyword>
<dbReference type="Pfam" id="PF00352">
    <property type="entry name" value="TBP"/>
    <property type="match status" value="2"/>
</dbReference>
<dbReference type="Proteomes" id="UP000437065">
    <property type="component" value="Unassembled WGS sequence"/>
</dbReference>
<sequence>MPEVVNVVASGALGRELNIRAVGEDIDANEVKSQTGEYKTPTAYIREHEDGPLVTVYESGSYHISGAKSVEDAEGARDWFIGELERIGVEDVEVTFAVKNVVVVGDLEKTIDLNRLAIQFGLERVEYEPEQFPGMVYRPDEMESVFLIFSSGRVVIPGTSTVEGAFDAFNWLVEQIGAEKQI</sequence>
<keyword evidence="6" id="KW-1185">Reference proteome</keyword>
<dbReference type="PANTHER" id="PTHR10126">
    <property type="entry name" value="TATA-BOX BINDING PROTEIN"/>
    <property type="match status" value="1"/>
</dbReference>
<evidence type="ECO:0000313" key="6">
    <source>
        <dbReference type="Proteomes" id="UP000437065"/>
    </source>
</evidence>
<keyword evidence="2" id="KW-0677">Repeat</keyword>
<dbReference type="AlphaFoldDB" id="A0A6B0SWC5"/>
<gene>
    <name evidence="5" type="ORF">GRX01_17795</name>
</gene>
<organism evidence="5 6">
    <name type="scientific">Halobaculum saliterrae</name>
    <dbReference type="NCBI Taxonomy" id="2073113"/>
    <lineage>
        <taxon>Archaea</taxon>
        <taxon>Methanobacteriati</taxon>
        <taxon>Methanobacteriota</taxon>
        <taxon>Stenosarchaea group</taxon>
        <taxon>Halobacteria</taxon>
        <taxon>Halobacteriales</taxon>
        <taxon>Haloferacaceae</taxon>
        <taxon>Halobaculum</taxon>
    </lineage>
</organism>
<dbReference type="GO" id="GO:0003677">
    <property type="term" value="F:DNA binding"/>
    <property type="evidence" value="ECO:0007669"/>
    <property type="project" value="UniProtKB-KW"/>
</dbReference>
<proteinExistence type="inferred from homology"/>
<comment type="similarity">
    <text evidence="1">Belongs to the TBP family.</text>
</comment>
<reference evidence="5 6" key="1">
    <citation type="submission" date="2019-12" db="EMBL/GenBank/DDBJ databases">
        <title>Isolation and characterization of three novel carbon monoxide-oxidizing members of Halobacteria from salione crusts and soils.</title>
        <authorList>
            <person name="Myers M.R."/>
            <person name="King G.M."/>
        </authorList>
    </citation>
    <scope>NUCLEOTIDE SEQUENCE [LARGE SCALE GENOMIC DNA]</scope>
    <source>
        <strain evidence="5 6">WSA2</strain>
    </source>
</reference>
<accession>A0A6B0SWC5</accession>
<dbReference type="RefSeq" id="WP_159670935.1">
    <property type="nucleotide sequence ID" value="NZ_WUUS01000014.1"/>
</dbReference>
<dbReference type="Gene3D" id="3.30.310.10">
    <property type="entry name" value="TATA-Binding Protein"/>
    <property type="match status" value="2"/>
</dbReference>
<evidence type="ECO:0000256" key="1">
    <source>
        <dbReference type="ARBA" id="ARBA00005560"/>
    </source>
</evidence>
<evidence type="ECO:0000256" key="3">
    <source>
        <dbReference type="ARBA" id="ARBA00023125"/>
    </source>
</evidence>
<dbReference type="InterPro" id="IPR012295">
    <property type="entry name" value="TBP_dom_sf"/>
</dbReference>
<keyword evidence="4" id="KW-0804">Transcription</keyword>
<dbReference type="GO" id="GO:0006352">
    <property type="term" value="P:DNA-templated transcription initiation"/>
    <property type="evidence" value="ECO:0007669"/>
    <property type="project" value="InterPro"/>
</dbReference>
<dbReference type="SUPFAM" id="SSF55945">
    <property type="entry name" value="TATA-box binding protein-like"/>
    <property type="match status" value="2"/>
</dbReference>
<evidence type="ECO:0000313" key="5">
    <source>
        <dbReference type="EMBL" id="MXR43184.1"/>
    </source>
</evidence>
<protein>
    <submittedName>
        <fullName evidence="5">TATA-box-binding protein C</fullName>
    </submittedName>
</protein>
<comment type="caution">
    <text evidence="5">The sequence shown here is derived from an EMBL/GenBank/DDBJ whole genome shotgun (WGS) entry which is preliminary data.</text>
</comment>